<evidence type="ECO:0000256" key="5">
    <source>
        <dbReference type="ARBA" id="ARBA00022840"/>
    </source>
</evidence>
<keyword evidence="2" id="KW-0813">Transport</keyword>
<accession>A0A1R4FLG8</accession>
<name>A0A1R4FLG8_BREDI</name>
<dbReference type="RefSeq" id="WP_087139802.1">
    <property type="nucleotide sequence ID" value="NZ_FUIE01000032.1"/>
</dbReference>
<dbReference type="Pfam" id="PF00005">
    <property type="entry name" value="ABC_tran"/>
    <property type="match status" value="1"/>
</dbReference>
<protein>
    <submittedName>
        <fullName evidence="8">ABC transporter, ATP-binding protein</fullName>
    </submittedName>
</protein>
<dbReference type="Pfam" id="PF13732">
    <property type="entry name" value="DrrA1-3_C"/>
    <property type="match status" value="1"/>
</dbReference>
<dbReference type="SMART" id="SM00382">
    <property type="entry name" value="AAA"/>
    <property type="match status" value="1"/>
</dbReference>
<evidence type="ECO:0000256" key="3">
    <source>
        <dbReference type="ARBA" id="ARBA00022458"/>
    </source>
</evidence>
<evidence type="ECO:0000256" key="6">
    <source>
        <dbReference type="SAM" id="MobiDB-lite"/>
    </source>
</evidence>
<dbReference type="InterPro" id="IPR003593">
    <property type="entry name" value="AAA+_ATPase"/>
</dbReference>
<dbReference type="Proteomes" id="UP000195766">
    <property type="component" value="Unassembled WGS sequence"/>
</dbReference>
<evidence type="ECO:0000259" key="7">
    <source>
        <dbReference type="PROSITE" id="PS50893"/>
    </source>
</evidence>
<dbReference type="PANTHER" id="PTHR42711:SF5">
    <property type="entry name" value="ABC TRANSPORTER ATP-BINDING PROTEIN NATA"/>
    <property type="match status" value="1"/>
</dbReference>
<dbReference type="PROSITE" id="PS00211">
    <property type="entry name" value="ABC_TRANSPORTER_1"/>
    <property type="match status" value="1"/>
</dbReference>
<evidence type="ECO:0000256" key="1">
    <source>
        <dbReference type="ARBA" id="ARBA00005417"/>
    </source>
</evidence>
<sequence>MVAALTLDGISKRYGGFQAVSDLSFQVEKGSICGFLGPNGAGKTSTLRMILGLQPATSGRIDILGADDGRKVRDRIGFLPEERGLYKKMTPVDAIAFFGGLKGLPLPEGRRRGREMLEQMGLGEASKKKMKELSKGMAQKVQLIASVVHQPEFVILDEPFSGLDPMNQQGLEAMIRALADNGATVLFSTHVMQHAERLCDKVVLLARGRKAFEGTVDEARATSPRFLELEGALDRNAVAALPGVSGIETLAEDGSVSTLRVGLTPGAEAQSALRAAFLGGLDVRRFQMKEPTLHDAFIALTGDHPDEDQSVGKADKMEAAR</sequence>
<evidence type="ECO:0000313" key="8">
    <source>
        <dbReference type="EMBL" id="SJM56592.1"/>
    </source>
</evidence>
<feature type="domain" description="ABC transporter" evidence="7">
    <location>
        <begin position="5"/>
        <end position="232"/>
    </location>
</feature>
<reference evidence="8 9" key="1">
    <citation type="submission" date="2017-02" db="EMBL/GenBank/DDBJ databases">
        <authorList>
            <person name="Peterson S.W."/>
        </authorList>
    </citation>
    <scope>NUCLEOTIDE SEQUENCE [LARGE SCALE GENOMIC DNA]</scope>
    <source>
        <strain evidence="8 9">3F5N</strain>
    </source>
</reference>
<dbReference type="EMBL" id="FUIE01000032">
    <property type="protein sequence ID" value="SJM56592.1"/>
    <property type="molecule type" value="Genomic_DNA"/>
</dbReference>
<dbReference type="InterPro" id="IPR027417">
    <property type="entry name" value="P-loop_NTPase"/>
</dbReference>
<dbReference type="Gene3D" id="3.40.50.300">
    <property type="entry name" value="P-loop containing nucleotide triphosphate hydrolases"/>
    <property type="match status" value="1"/>
</dbReference>
<dbReference type="InterPro" id="IPR017871">
    <property type="entry name" value="ABC_transporter-like_CS"/>
</dbReference>
<gene>
    <name evidence="8" type="ORF">FM111_05425</name>
</gene>
<keyword evidence="5 8" id="KW-0067">ATP-binding</keyword>
<dbReference type="PROSITE" id="PS50893">
    <property type="entry name" value="ABC_TRANSPORTER_2"/>
    <property type="match status" value="1"/>
</dbReference>
<dbReference type="InterPro" id="IPR003439">
    <property type="entry name" value="ABC_transporter-like_ATP-bd"/>
</dbReference>
<evidence type="ECO:0000313" key="9">
    <source>
        <dbReference type="Proteomes" id="UP000195766"/>
    </source>
</evidence>
<keyword evidence="4" id="KW-0547">Nucleotide-binding</keyword>
<dbReference type="AlphaFoldDB" id="A0A1R4FLG8"/>
<evidence type="ECO:0000256" key="4">
    <source>
        <dbReference type="ARBA" id="ARBA00022741"/>
    </source>
</evidence>
<feature type="region of interest" description="Disordered" evidence="6">
    <location>
        <begin position="301"/>
        <end position="321"/>
    </location>
</feature>
<dbReference type="SUPFAM" id="SSF52540">
    <property type="entry name" value="P-loop containing nucleoside triphosphate hydrolases"/>
    <property type="match status" value="1"/>
</dbReference>
<dbReference type="InterPro" id="IPR025302">
    <property type="entry name" value="DrrA1/2-like_C"/>
</dbReference>
<evidence type="ECO:0000256" key="2">
    <source>
        <dbReference type="ARBA" id="ARBA00022448"/>
    </source>
</evidence>
<dbReference type="OrthoDB" id="9805029at2"/>
<dbReference type="InterPro" id="IPR050763">
    <property type="entry name" value="ABC_transporter_ATP-binding"/>
</dbReference>
<dbReference type="GO" id="GO:0016887">
    <property type="term" value="F:ATP hydrolysis activity"/>
    <property type="evidence" value="ECO:0007669"/>
    <property type="project" value="InterPro"/>
</dbReference>
<dbReference type="GO" id="GO:0005524">
    <property type="term" value="F:ATP binding"/>
    <property type="evidence" value="ECO:0007669"/>
    <property type="project" value="UniProtKB-KW"/>
</dbReference>
<dbReference type="PANTHER" id="PTHR42711">
    <property type="entry name" value="ABC TRANSPORTER ATP-BINDING PROTEIN"/>
    <property type="match status" value="1"/>
</dbReference>
<comment type="similarity">
    <text evidence="1">Belongs to the ABC transporter superfamily.</text>
</comment>
<organism evidence="8 9">
    <name type="scientific">Brevundimonas diminuta 3F5N</name>
    <dbReference type="NCBI Taxonomy" id="1255603"/>
    <lineage>
        <taxon>Bacteria</taxon>
        <taxon>Pseudomonadati</taxon>
        <taxon>Pseudomonadota</taxon>
        <taxon>Alphaproteobacteria</taxon>
        <taxon>Caulobacterales</taxon>
        <taxon>Caulobacteraceae</taxon>
        <taxon>Brevundimonas</taxon>
    </lineage>
</organism>
<proteinExistence type="inferred from homology"/>
<keyword evidence="3" id="KW-0536">Nodulation</keyword>